<proteinExistence type="predicted"/>
<dbReference type="PANTHER" id="PTHR43585">
    <property type="entry name" value="FUMIPYRROLE BIOSYNTHESIS PROTEIN C"/>
    <property type="match status" value="1"/>
</dbReference>
<gene>
    <name evidence="6" type="ORF">FE240_03200</name>
</gene>
<dbReference type="Proteomes" id="UP000594034">
    <property type="component" value="Chromosome"/>
</dbReference>
<dbReference type="GO" id="GO:0005524">
    <property type="term" value="F:ATP binding"/>
    <property type="evidence" value="ECO:0007669"/>
    <property type="project" value="UniProtKB-UniRule"/>
</dbReference>
<evidence type="ECO:0000256" key="2">
    <source>
        <dbReference type="ARBA" id="ARBA00022741"/>
    </source>
</evidence>
<feature type="domain" description="ATP-grasp" evidence="5">
    <location>
        <begin position="121"/>
        <end position="320"/>
    </location>
</feature>
<keyword evidence="2 4" id="KW-0547">Nucleotide-binding</keyword>
<evidence type="ECO:0000256" key="4">
    <source>
        <dbReference type="PROSITE-ProRule" id="PRU00409"/>
    </source>
</evidence>
<evidence type="ECO:0000313" key="6">
    <source>
        <dbReference type="EMBL" id="QFI53799.1"/>
    </source>
</evidence>
<dbReference type="SUPFAM" id="SSF56059">
    <property type="entry name" value="Glutathione synthetase ATP-binding domain-like"/>
    <property type="match status" value="1"/>
</dbReference>
<protein>
    <submittedName>
        <fullName evidence="6">ATP-grasp domain-containing protein</fullName>
    </submittedName>
</protein>
<dbReference type="InterPro" id="IPR013815">
    <property type="entry name" value="ATP_grasp_subdomain_1"/>
</dbReference>
<dbReference type="InterPro" id="IPR011761">
    <property type="entry name" value="ATP-grasp"/>
</dbReference>
<evidence type="ECO:0000256" key="1">
    <source>
        <dbReference type="ARBA" id="ARBA00022598"/>
    </source>
</evidence>
<name>A0A5J6WRQ8_9GAMM</name>
<dbReference type="AlphaFoldDB" id="A0A5J6WRQ8"/>
<dbReference type="EMBL" id="CP040449">
    <property type="protein sequence ID" value="QFI53799.1"/>
    <property type="molecule type" value="Genomic_DNA"/>
</dbReference>
<evidence type="ECO:0000313" key="7">
    <source>
        <dbReference type="Proteomes" id="UP000594034"/>
    </source>
</evidence>
<dbReference type="GO" id="GO:0046872">
    <property type="term" value="F:metal ion binding"/>
    <property type="evidence" value="ECO:0007669"/>
    <property type="project" value="InterPro"/>
</dbReference>
<dbReference type="GO" id="GO:0016874">
    <property type="term" value="F:ligase activity"/>
    <property type="evidence" value="ECO:0007669"/>
    <property type="project" value="UniProtKB-KW"/>
</dbReference>
<keyword evidence="1" id="KW-0436">Ligase</keyword>
<accession>A0A5J6WRQ8</accession>
<sequence>MKTFIVLQNIVTFRADWQRLAAPGQYALCLLTGEQGWANLSDAQKACFDRIDICHPYDQTRLEQACRTLLQERHLSDMDEVRILTNDEYFLGHAALLRERFSIPGPDHAATLPFINKLRMKEVMSKGEVPVPRAVPFLPERLKQEGEDYCRELAEHLGFPIFAKQVDSAGSERIAKLTDATALALWCRQHAGVSNYELDEFLDGDLYHVDALVYRGEVRSLYLCRYSHPNAEFINGKPVGSLPLSPEDPLHARLVAFNHQVFRALGQVPDGATHLELFHTRDDRLVFLEIAARAPGGWIPQMHARCSGRNIEEQHFLAQMGRLPPPDLETGEVAAWVWYPQRPGQHAHTRHPLPLQSQHQASWEVAHGAPLIQPQSVRDRIGGVLLWSRSRALLEADFRWLVEEFCPYQAAKEQETQP</sequence>
<dbReference type="Gene3D" id="3.30.470.20">
    <property type="entry name" value="ATP-grasp fold, B domain"/>
    <property type="match status" value="1"/>
</dbReference>
<dbReference type="PROSITE" id="PS50975">
    <property type="entry name" value="ATP_GRASP"/>
    <property type="match status" value="1"/>
</dbReference>
<dbReference type="KEGG" id="asim:FE240_03200"/>
<keyword evidence="3 4" id="KW-0067">ATP-binding</keyword>
<dbReference type="Gene3D" id="3.30.1490.20">
    <property type="entry name" value="ATP-grasp fold, A domain"/>
    <property type="match status" value="1"/>
</dbReference>
<dbReference type="RefSeq" id="WP_193003350.1">
    <property type="nucleotide sequence ID" value="NZ_CP040449.1"/>
</dbReference>
<organism evidence="6 7">
    <name type="scientific">Aeromonas simiae</name>
    <dbReference type="NCBI Taxonomy" id="218936"/>
    <lineage>
        <taxon>Bacteria</taxon>
        <taxon>Pseudomonadati</taxon>
        <taxon>Pseudomonadota</taxon>
        <taxon>Gammaproteobacteria</taxon>
        <taxon>Aeromonadales</taxon>
        <taxon>Aeromonadaceae</taxon>
        <taxon>Aeromonas</taxon>
    </lineage>
</organism>
<evidence type="ECO:0000256" key="3">
    <source>
        <dbReference type="ARBA" id="ARBA00022840"/>
    </source>
</evidence>
<dbReference type="InterPro" id="IPR052032">
    <property type="entry name" value="ATP-dep_AA_Ligase"/>
</dbReference>
<reference evidence="6 7" key="1">
    <citation type="submission" date="2019-05" db="EMBL/GenBank/DDBJ databases">
        <title>OXA-830, a novel chromosomally encoded expanded-spectrum class D beta-lactamase in Aeromonas simiae.</title>
        <authorList>
            <person name="Zhou W."/>
            <person name="Chen Q."/>
        </authorList>
    </citation>
    <scope>NUCLEOTIDE SEQUENCE [LARGE SCALE GENOMIC DNA]</scope>
    <source>
        <strain evidence="6 7">A6</strain>
    </source>
</reference>
<evidence type="ECO:0000259" key="5">
    <source>
        <dbReference type="PROSITE" id="PS50975"/>
    </source>
</evidence>
<dbReference type="PANTHER" id="PTHR43585:SF2">
    <property type="entry name" value="ATP-GRASP ENZYME FSQD"/>
    <property type="match status" value="1"/>
</dbReference>
<keyword evidence="7" id="KW-1185">Reference proteome</keyword>
<dbReference type="Gene3D" id="3.40.50.20">
    <property type="match status" value="1"/>
</dbReference>